<protein>
    <submittedName>
        <fullName evidence="1">Uncharacterized protein</fullName>
    </submittedName>
</protein>
<accession>A0A6A6W1C7</accession>
<dbReference type="AlphaFoldDB" id="A0A6A6W1C7"/>
<dbReference type="GeneID" id="54490996"/>
<dbReference type="EMBL" id="ML996575">
    <property type="protein sequence ID" value="KAF2756712.1"/>
    <property type="molecule type" value="Genomic_DNA"/>
</dbReference>
<organism evidence="1 2">
    <name type="scientific">Pseudovirgaria hyperparasitica</name>
    <dbReference type="NCBI Taxonomy" id="470096"/>
    <lineage>
        <taxon>Eukaryota</taxon>
        <taxon>Fungi</taxon>
        <taxon>Dikarya</taxon>
        <taxon>Ascomycota</taxon>
        <taxon>Pezizomycotina</taxon>
        <taxon>Dothideomycetes</taxon>
        <taxon>Dothideomycetes incertae sedis</taxon>
        <taxon>Acrospermales</taxon>
        <taxon>Acrospermaceae</taxon>
        <taxon>Pseudovirgaria</taxon>
    </lineage>
</organism>
<reference evidence="1" key="1">
    <citation type="journal article" date="2020" name="Stud. Mycol.">
        <title>101 Dothideomycetes genomes: a test case for predicting lifestyles and emergence of pathogens.</title>
        <authorList>
            <person name="Haridas S."/>
            <person name="Albert R."/>
            <person name="Binder M."/>
            <person name="Bloem J."/>
            <person name="Labutti K."/>
            <person name="Salamov A."/>
            <person name="Andreopoulos B."/>
            <person name="Baker S."/>
            <person name="Barry K."/>
            <person name="Bills G."/>
            <person name="Bluhm B."/>
            <person name="Cannon C."/>
            <person name="Castanera R."/>
            <person name="Culley D."/>
            <person name="Daum C."/>
            <person name="Ezra D."/>
            <person name="Gonzalez J."/>
            <person name="Henrissat B."/>
            <person name="Kuo A."/>
            <person name="Liang C."/>
            <person name="Lipzen A."/>
            <person name="Lutzoni F."/>
            <person name="Magnuson J."/>
            <person name="Mondo S."/>
            <person name="Nolan M."/>
            <person name="Ohm R."/>
            <person name="Pangilinan J."/>
            <person name="Park H.-J."/>
            <person name="Ramirez L."/>
            <person name="Alfaro M."/>
            <person name="Sun H."/>
            <person name="Tritt A."/>
            <person name="Yoshinaga Y."/>
            <person name="Zwiers L.-H."/>
            <person name="Turgeon B."/>
            <person name="Goodwin S."/>
            <person name="Spatafora J."/>
            <person name="Crous P."/>
            <person name="Grigoriev I."/>
        </authorList>
    </citation>
    <scope>NUCLEOTIDE SEQUENCE</scope>
    <source>
        <strain evidence="1">CBS 121739</strain>
    </source>
</reference>
<gene>
    <name evidence="1" type="ORF">EJ05DRAFT_74339</name>
</gene>
<keyword evidence="2" id="KW-1185">Reference proteome</keyword>
<evidence type="ECO:0000313" key="1">
    <source>
        <dbReference type="EMBL" id="KAF2756712.1"/>
    </source>
</evidence>
<dbReference type="Proteomes" id="UP000799437">
    <property type="component" value="Unassembled WGS sequence"/>
</dbReference>
<evidence type="ECO:0000313" key="2">
    <source>
        <dbReference type="Proteomes" id="UP000799437"/>
    </source>
</evidence>
<sequence>MTSSTKLGSIYSSRINLTHTIMLFHHIDLKVLSLIRHPNTYPSVDPDLAKTYIGRFLCASTPFIEHMKVILELSHSPPMLYLLTHRAYLSHLQLEWFKWSFATATPSPYPQNLPGLCIVLFSTFNDPYLYLPLWVHAPGACIYRDPDGCITCMCPAGASYAGPDRAVVLYFRHNLHPLSSTSPSQGLSQAS</sequence>
<proteinExistence type="predicted"/>
<dbReference type="RefSeq" id="XP_033599163.1">
    <property type="nucleotide sequence ID" value="XM_033749942.1"/>
</dbReference>
<name>A0A6A6W1C7_9PEZI</name>